<feature type="transmembrane region" description="Helical" evidence="1">
    <location>
        <begin position="39"/>
        <end position="57"/>
    </location>
</feature>
<sequence>MKIYWSPKRLPDLPLLDYRQVLARWHAVASRCYRHGQSWLGLLAGALLAALARSVGLGSPGSLLTALLAVHCYAQAGLYLARRACRRLLRLRAPANAEDEHYETAHTCPHQ</sequence>
<feature type="transmembrane region" description="Helical" evidence="1">
    <location>
        <begin position="63"/>
        <end position="81"/>
    </location>
</feature>
<proteinExistence type="predicted"/>
<name>A0A6M3ZWF6_9BURK</name>
<evidence type="ECO:0000313" key="3">
    <source>
        <dbReference type="Proteomes" id="UP000501648"/>
    </source>
</evidence>
<keyword evidence="1" id="KW-0812">Transmembrane</keyword>
<protein>
    <submittedName>
        <fullName evidence="2">Uncharacterized protein</fullName>
    </submittedName>
</protein>
<evidence type="ECO:0000256" key="1">
    <source>
        <dbReference type="SAM" id="Phobius"/>
    </source>
</evidence>
<dbReference type="EMBL" id="CP008956">
    <property type="protein sequence ID" value="QJQ02974.1"/>
    <property type="molecule type" value="Genomic_DNA"/>
</dbReference>
<keyword evidence="1" id="KW-1133">Transmembrane helix</keyword>
<evidence type="ECO:0000313" key="2">
    <source>
        <dbReference type="EMBL" id="QJQ02974.1"/>
    </source>
</evidence>
<reference evidence="2 3" key="1">
    <citation type="journal article" date="2012" name="J. Bacteriol.">
        <title>Genome sequence of the pathogenic Herbaspirillum seropedicae strain Os34, isolated from rice roots.</title>
        <authorList>
            <person name="Ye W."/>
            <person name="Ye S."/>
            <person name="Liu J."/>
            <person name="Chang S."/>
            <person name="Chen M."/>
            <person name="Zhu B."/>
            <person name="Guo L."/>
            <person name="An Q."/>
        </authorList>
    </citation>
    <scope>NUCLEOTIDE SEQUENCE [LARGE SCALE GENOMIC DNA]</scope>
    <source>
        <strain evidence="2 3">Os34</strain>
    </source>
</reference>
<keyword evidence="1" id="KW-0472">Membrane</keyword>
<organism evidence="2 3">
    <name type="scientific">Herbaspirillum rubrisubalbicans Os34</name>
    <dbReference type="NCBI Taxonomy" id="1235827"/>
    <lineage>
        <taxon>Bacteria</taxon>
        <taxon>Pseudomonadati</taxon>
        <taxon>Pseudomonadota</taxon>
        <taxon>Betaproteobacteria</taxon>
        <taxon>Burkholderiales</taxon>
        <taxon>Oxalobacteraceae</taxon>
        <taxon>Herbaspirillum</taxon>
    </lineage>
</organism>
<dbReference type="AlphaFoldDB" id="A0A6M3ZWF6"/>
<gene>
    <name evidence="2" type="ORF">C798_22925</name>
</gene>
<accession>A0A6M3ZWF6</accession>
<dbReference type="Proteomes" id="UP000501648">
    <property type="component" value="Chromosome"/>
</dbReference>
<dbReference type="RefSeq" id="WP_017452563.1">
    <property type="nucleotide sequence ID" value="NZ_CP008956.1"/>
</dbReference>